<dbReference type="InterPro" id="IPR025470">
    <property type="entry name" value="DUF4321"/>
</dbReference>
<evidence type="ECO:0000313" key="2">
    <source>
        <dbReference type="EMBL" id="OGF09429.1"/>
    </source>
</evidence>
<evidence type="ECO:0000313" key="3">
    <source>
        <dbReference type="Proteomes" id="UP000177230"/>
    </source>
</evidence>
<dbReference type="EMBL" id="MFFM01000041">
    <property type="protein sequence ID" value="OGF09429.1"/>
    <property type="molecule type" value="Genomic_DNA"/>
</dbReference>
<proteinExistence type="predicted"/>
<keyword evidence="1" id="KW-0472">Membrane</keyword>
<accession>A0A1F5R4W1</accession>
<comment type="caution">
    <text evidence="2">The sequence shown here is derived from an EMBL/GenBank/DDBJ whole genome shotgun (WGS) entry which is preliminary data.</text>
</comment>
<keyword evidence="1" id="KW-0812">Transmembrane</keyword>
<reference evidence="2 3" key="1">
    <citation type="journal article" date="2016" name="Nat. Commun.">
        <title>Thousands of microbial genomes shed light on interconnected biogeochemical processes in an aquifer system.</title>
        <authorList>
            <person name="Anantharaman K."/>
            <person name="Brown C.T."/>
            <person name="Hug L.A."/>
            <person name="Sharon I."/>
            <person name="Castelle C.J."/>
            <person name="Probst A.J."/>
            <person name="Thomas B.C."/>
            <person name="Singh A."/>
            <person name="Wilkins M.J."/>
            <person name="Karaoz U."/>
            <person name="Brodie E.L."/>
            <person name="Williams K.H."/>
            <person name="Hubbard S.S."/>
            <person name="Banfield J.F."/>
        </authorList>
    </citation>
    <scope>NUCLEOTIDE SEQUENCE [LARGE SCALE GENOMIC DNA]</scope>
</reference>
<feature type="transmembrane region" description="Helical" evidence="1">
    <location>
        <begin position="58"/>
        <end position="86"/>
    </location>
</feature>
<keyword evidence="1" id="KW-1133">Transmembrane helix</keyword>
<sequence length="89" mass="9559">MALKRRGVGFFLLILLGGALLGSALGDLVGYLLPSGVVHDFFIKAVTPGVNPPVTINLLVMTLTLGFTFKLNIIALLGVILMAYLLKWF</sequence>
<gene>
    <name evidence="2" type="ORF">A2024_00625</name>
</gene>
<evidence type="ECO:0000256" key="1">
    <source>
        <dbReference type="SAM" id="Phobius"/>
    </source>
</evidence>
<organism evidence="2 3">
    <name type="scientific">Candidatus Edwardsbacteria bacterium GWF2_54_11</name>
    <dbReference type="NCBI Taxonomy" id="1817851"/>
    <lineage>
        <taxon>Bacteria</taxon>
        <taxon>Candidatus Edwardsiibacteriota</taxon>
    </lineage>
</organism>
<name>A0A1F5R4W1_9BACT</name>
<dbReference type="AlphaFoldDB" id="A0A1F5R4W1"/>
<protein>
    <recommendedName>
        <fullName evidence="4">DUF4321 domain-containing protein</fullName>
    </recommendedName>
</protein>
<dbReference type="Proteomes" id="UP000177230">
    <property type="component" value="Unassembled WGS sequence"/>
</dbReference>
<evidence type="ECO:0008006" key="4">
    <source>
        <dbReference type="Google" id="ProtNLM"/>
    </source>
</evidence>
<dbReference type="Pfam" id="PF14209">
    <property type="entry name" value="DUF4321"/>
    <property type="match status" value="1"/>
</dbReference>